<evidence type="ECO:0000313" key="2">
    <source>
        <dbReference type="EMBL" id="CAA9569898.1"/>
    </source>
</evidence>
<gene>
    <name evidence="2" type="ORF">AVDCRST_MAG18-1857</name>
</gene>
<name>A0A6J4V8B0_9BACT</name>
<dbReference type="Pfam" id="PF07883">
    <property type="entry name" value="Cupin_2"/>
    <property type="match status" value="1"/>
</dbReference>
<evidence type="ECO:0000259" key="1">
    <source>
        <dbReference type="Pfam" id="PF07883"/>
    </source>
</evidence>
<proteinExistence type="predicted"/>
<feature type="domain" description="Cupin type-2" evidence="1">
    <location>
        <begin position="28"/>
        <end position="94"/>
    </location>
</feature>
<organism evidence="2">
    <name type="scientific">uncultured Thermomicrobiales bacterium</name>
    <dbReference type="NCBI Taxonomy" id="1645740"/>
    <lineage>
        <taxon>Bacteria</taxon>
        <taxon>Pseudomonadati</taxon>
        <taxon>Thermomicrobiota</taxon>
        <taxon>Thermomicrobia</taxon>
        <taxon>Thermomicrobiales</taxon>
        <taxon>environmental samples</taxon>
    </lineage>
</organism>
<protein>
    <recommendedName>
        <fullName evidence="1">Cupin type-2 domain-containing protein</fullName>
    </recommendedName>
</protein>
<reference evidence="2" key="1">
    <citation type="submission" date="2020-02" db="EMBL/GenBank/DDBJ databases">
        <authorList>
            <person name="Meier V. D."/>
        </authorList>
    </citation>
    <scope>NUCLEOTIDE SEQUENCE</scope>
    <source>
        <strain evidence="2">AVDCRST_MAG18</strain>
    </source>
</reference>
<dbReference type="Gene3D" id="2.60.120.10">
    <property type="entry name" value="Jelly Rolls"/>
    <property type="match status" value="1"/>
</dbReference>
<sequence>MPIQVYDYRTDLANLIVDPAIRGRFRQVAVGPAPRPHSHDIAGEIFIVLTGQCEFLVEDERVTCGPGQLIYVAPRLRHALHAVGDEVCTIFLCVTPHVEPTHTLYDADDRRLPPAYGTWRGAGDGDPHPDVPTATLSEVYVAATERLAGLAARNAEEARRQHDALAAASGDQPAAKESMDALWASLHDLLVQVSALEASWNSLAPRAMPTTTPPAPAPS</sequence>
<dbReference type="InterPro" id="IPR011051">
    <property type="entry name" value="RmlC_Cupin_sf"/>
</dbReference>
<dbReference type="InterPro" id="IPR013096">
    <property type="entry name" value="Cupin_2"/>
</dbReference>
<accession>A0A6J4V8B0</accession>
<dbReference type="InterPro" id="IPR014710">
    <property type="entry name" value="RmlC-like_jellyroll"/>
</dbReference>
<dbReference type="SUPFAM" id="SSF51182">
    <property type="entry name" value="RmlC-like cupins"/>
    <property type="match status" value="1"/>
</dbReference>
<dbReference type="EMBL" id="CADCWN010000147">
    <property type="protein sequence ID" value="CAA9569898.1"/>
    <property type="molecule type" value="Genomic_DNA"/>
</dbReference>
<dbReference type="AlphaFoldDB" id="A0A6J4V8B0"/>
<dbReference type="CDD" id="cd02208">
    <property type="entry name" value="cupin_RmlC-like"/>
    <property type="match status" value="1"/>
</dbReference>